<dbReference type="PROSITE" id="PS51162">
    <property type="entry name" value="THYROGLOBULIN_1_2"/>
    <property type="match status" value="1"/>
</dbReference>
<dbReference type="EMBL" id="WNYA01000006">
    <property type="protein sequence ID" value="KAG8566360.1"/>
    <property type="molecule type" value="Genomic_DNA"/>
</dbReference>
<feature type="domain" description="Thyroglobulin type-1" evidence="3">
    <location>
        <begin position="58"/>
        <end position="136"/>
    </location>
</feature>
<dbReference type="GO" id="GO:0031995">
    <property type="term" value="F:insulin-like growth factor II binding"/>
    <property type="evidence" value="ECO:0007669"/>
    <property type="project" value="TreeGrafter"/>
</dbReference>
<dbReference type="InterPro" id="IPR036857">
    <property type="entry name" value="Thyroglobulin_1_sf"/>
</dbReference>
<evidence type="ECO:0000256" key="2">
    <source>
        <dbReference type="PROSITE-ProRule" id="PRU00500"/>
    </source>
</evidence>
<accession>A0AAV7AXQ8</accession>
<comment type="caution">
    <text evidence="4">The sequence shown here is derived from an EMBL/GenBank/DDBJ whole genome shotgun (WGS) entry which is preliminary data.</text>
</comment>
<organism evidence="4 5">
    <name type="scientific">Engystomops pustulosus</name>
    <name type="common">Tungara frog</name>
    <name type="synonym">Physalaemus pustulosus</name>
    <dbReference type="NCBI Taxonomy" id="76066"/>
    <lineage>
        <taxon>Eukaryota</taxon>
        <taxon>Metazoa</taxon>
        <taxon>Chordata</taxon>
        <taxon>Craniata</taxon>
        <taxon>Vertebrata</taxon>
        <taxon>Euteleostomi</taxon>
        <taxon>Amphibia</taxon>
        <taxon>Batrachia</taxon>
        <taxon>Anura</taxon>
        <taxon>Neobatrachia</taxon>
        <taxon>Hyloidea</taxon>
        <taxon>Leptodactylidae</taxon>
        <taxon>Leiuperinae</taxon>
        <taxon>Engystomops</taxon>
    </lineage>
</organism>
<dbReference type="InterPro" id="IPR000716">
    <property type="entry name" value="Thyroglobulin_1"/>
</dbReference>
<evidence type="ECO:0000256" key="1">
    <source>
        <dbReference type="ARBA" id="ARBA00023157"/>
    </source>
</evidence>
<dbReference type="SMART" id="SM00211">
    <property type="entry name" value="TY"/>
    <property type="match status" value="1"/>
</dbReference>
<dbReference type="InterPro" id="IPR022327">
    <property type="entry name" value="IGFBP-4"/>
</dbReference>
<evidence type="ECO:0000313" key="4">
    <source>
        <dbReference type="EMBL" id="KAG8566359.1"/>
    </source>
</evidence>
<dbReference type="Proteomes" id="UP000824782">
    <property type="component" value="Unassembled WGS sequence"/>
</dbReference>
<dbReference type="PRINTS" id="PR01980">
    <property type="entry name" value="IGFBPFAMILY4"/>
</dbReference>
<dbReference type="PANTHER" id="PTHR11551:SF7">
    <property type="entry name" value="INSULIN-LIKE GROWTH FACTOR-BINDING PROTEIN 4"/>
    <property type="match status" value="1"/>
</dbReference>
<dbReference type="GO" id="GO:0005615">
    <property type="term" value="C:extracellular space"/>
    <property type="evidence" value="ECO:0007669"/>
    <property type="project" value="TreeGrafter"/>
</dbReference>
<dbReference type="GO" id="GO:0043567">
    <property type="term" value="P:regulation of insulin-like growth factor receptor signaling pathway"/>
    <property type="evidence" value="ECO:0007669"/>
    <property type="project" value="TreeGrafter"/>
</dbReference>
<dbReference type="Gene3D" id="4.10.800.10">
    <property type="entry name" value="Thyroglobulin type-1"/>
    <property type="match status" value="1"/>
</dbReference>
<keyword evidence="1" id="KW-1015">Disulfide bond</keyword>
<proteinExistence type="predicted"/>
<dbReference type="GO" id="GO:0031994">
    <property type="term" value="F:insulin-like growth factor I binding"/>
    <property type="evidence" value="ECO:0007669"/>
    <property type="project" value="TreeGrafter"/>
</dbReference>
<evidence type="ECO:0000259" key="3">
    <source>
        <dbReference type="PROSITE" id="PS51162"/>
    </source>
</evidence>
<dbReference type="PRINTS" id="PR01976">
    <property type="entry name" value="IGFBPFAMILY"/>
</dbReference>
<protein>
    <recommendedName>
        <fullName evidence="3">Thyroglobulin type-1 domain-containing protein</fullName>
    </recommendedName>
</protein>
<sequence>MYVSLAEVDHPNINLNPCATNDKTCIQKEMAKANRNAAHRMKKHSMNQKPVNNLPVQMGSCHLELTIALDRLASLRIKTQEDFLNYPIPNCDRDGNFNPKQCHPALDGQRGKCWCVDRRTGVALPAPYDPNHDPDCQLTLEHIRK</sequence>
<reference evidence="4" key="1">
    <citation type="thesis" date="2020" institute="ProQuest LLC" country="789 East Eisenhower Parkway, Ann Arbor, MI, USA">
        <title>Comparative Genomics and Chromosome Evolution.</title>
        <authorList>
            <person name="Mudd A.B."/>
        </authorList>
    </citation>
    <scope>NUCLEOTIDE SEQUENCE</scope>
    <source>
        <strain evidence="4">237g6f4</strain>
        <tissue evidence="4">Blood</tissue>
    </source>
</reference>
<dbReference type="PANTHER" id="PTHR11551">
    <property type="entry name" value="INSULIN-LIKE GROWTH FACTOR BINDING PROTEIN"/>
    <property type="match status" value="1"/>
</dbReference>
<dbReference type="Pfam" id="PF00086">
    <property type="entry name" value="Thyroglobulin_1"/>
    <property type="match status" value="1"/>
</dbReference>
<name>A0AAV7AXQ8_ENGPU</name>
<dbReference type="EMBL" id="WNYA01000006">
    <property type="protein sequence ID" value="KAG8566359.1"/>
    <property type="molecule type" value="Genomic_DNA"/>
</dbReference>
<dbReference type="InterPro" id="IPR022321">
    <property type="entry name" value="IGFBP_1-6_chordata"/>
</dbReference>
<keyword evidence="5" id="KW-1185">Reference proteome</keyword>
<gene>
    <name evidence="4" type="ORF">GDO81_013201</name>
</gene>
<dbReference type="CDD" id="cd00191">
    <property type="entry name" value="TY"/>
    <property type="match status" value="1"/>
</dbReference>
<dbReference type="SUPFAM" id="SSF57610">
    <property type="entry name" value="Thyroglobulin type-1 domain"/>
    <property type="match status" value="1"/>
</dbReference>
<comment type="caution">
    <text evidence="2">Lacks conserved residue(s) required for the propagation of feature annotation.</text>
</comment>
<evidence type="ECO:0000313" key="5">
    <source>
        <dbReference type="Proteomes" id="UP000824782"/>
    </source>
</evidence>
<dbReference type="AlphaFoldDB" id="A0AAV7AXQ8"/>